<dbReference type="Proteomes" id="UP000642829">
    <property type="component" value="Unassembled WGS sequence"/>
</dbReference>
<feature type="domain" description="HD" evidence="8">
    <location>
        <begin position="310"/>
        <end position="403"/>
    </location>
</feature>
<comment type="function">
    <text evidence="5">Endoribonuclease that initiates mRNA decay.</text>
</comment>
<dbReference type="SMART" id="SM00471">
    <property type="entry name" value="HDc"/>
    <property type="match status" value="1"/>
</dbReference>
<feature type="coiled-coil region" evidence="7">
    <location>
        <begin position="11"/>
        <end position="71"/>
    </location>
</feature>
<dbReference type="Gene3D" id="1.10.3210.10">
    <property type="entry name" value="Hypothetical protein af1432"/>
    <property type="match status" value="1"/>
</dbReference>
<dbReference type="Pfam" id="PF00013">
    <property type="entry name" value="KH_1"/>
    <property type="match status" value="1"/>
</dbReference>
<protein>
    <recommendedName>
        <fullName evidence="5 6">Ribonuclease Y</fullName>
        <shortName evidence="5">RNase Y</shortName>
        <ecNumber evidence="5 6">3.1.-.-</ecNumber>
    </recommendedName>
</protein>
<keyword evidence="1 5" id="KW-0540">Nuclease</keyword>
<keyword evidence="4 5" id="KW-0694">RNA-binding</keyword>
<evidence type="ECO:0000256" key="4">
    <source>
        <dbReference type="ARBA" id="ARBA00022884"/>
    </source>
</evidence>
<evidence type="ECO:0000256" key="3">
    <source>
        <dbReference type="ARBA" id="ARBA00022801"/>
    </source>
</evidence>
<evidence type="ECO:0000256" key="1">
    <source>
        <dbReference type="ARBA" id="ARBA00022722"/>
    </source>
</evidence>
<dbReference type="EMBL" id="BMXG01000019">
    <property type="protein sequence ID" value="GHC08266.1"/>
    <property type="molecule type" value="Genomic_DNA"/>
</dbReference>
<keyword evidence="2 5" id="KW-0255">Endonuclease</keyword>
<dbReference type="Gene3D" id="3.30.1370.10">
    <property type="entry name" value="K Homology domain, type 1"/>
    <property type="match status" value="1"/>
</dbReference>
<comment type="similarity">
    <text evidence="5">Belongs to the RNase Y family.</text>
</comment>
<proteinExistence type="inferred from homology"/>
<dbReference type="GO" id="GO:0003723">
    <property type="term" value="F:RNA binding"/>
    <property type="evidence" value="ECO:0007669"/>
    <property type="project" value="UniProtKB-UniRule"/>
</dbReference>
<dbReference type="SUPFAM" id="SSF109604">
    <property type="entry name" value="HD-domain/PDEase-like"/>
    <property type="match status" value="1"/>
</dbReference>
<dbReference type="NCBIfam" id="TIGR00277">
    <property type="entry name" value="HDIG"/>
    <property type="match status" value="1"/>
</dbReference>
<evidence type="ECO:0000256" key="5">
    <source>
        <dbReference type="HAMAP-Rule" id="MF_00335"/>
    </source>
</evidence>
<dbReference type="PROSITE" id="PS50084">
    <property type="entry name" value="KH_TYPE_1"/>
    <property type="match status" value="1"/>
</dbReference>
<evidence type="ECO:0000313" key="10">
    <source>
        <dbReference type="Proteomes" id="UP000642829"/>
    </source>
</evidence>
<keyword evidence="10" id="KW-1185">Reference proteome</keyword>
<dbReference type="PANTHER" id="PTHR12826">
    <property type="entry name" value="RIBONUCLEASE Y"/>
    <property type="match status" value="1"/>
</dbReference>
<dbReference type="AlphaFoldDB" id="A0A8J3DC45"/>
<accession>A0A8J3DC45</accession>
<dbReference type="InterPro" id="IPR004087">
    <property type="entry name" value="KH_dom"/>
</dbReference>
<dbReference type="EC" id="3.1.-.-" evidence="5 6"/>
<dbReference type="InterPro" id="IPR017705">
    <property type="entry name" value="Ribonuclease_Y"/>
</dbReference>
<dbReference type="PROSITE" id="PS51831">
    <property type="entry name" value="HD"/>
    <property type="match status" value="1"/>
</dbReference>
<name>A0A8J3DC45_9BACT</name>
<reference evidence="9" key="1">
    <citation type="journal article" date="2014" name="Int. J. Syst. Evol. Microbiol.">
        <title>Complete genome sequence of Corynebacterium casei LMG S-19264T (=DSM 44701T), isolated from a smear-ripened cheese.</title>
        <authorList>
            <consortium name="US DOE Joint Genome Institute (JGI-PGF)"/>
            <person name="Walter F."/>
            <person name="Albersmeier A."/>
            <person name="Kalinowski J."/>
            <person name="Ruckert C."/>
        </authorList>
    </citation>
    <scope>NUCLEOTIDE SEQUENCE</scope>
    <source>
        <strain evidence="9">KCTC 12870</strain>
    </source>
</reference>
<dbReference type="InterPro" id="IPR006675">
    <property type="entry name" value="HDIG_dom"/>
</dbReference>
<dbReference type="CDD" id="cd22431">
    <property type="entry name" value="KH-I_RNaseY"/>
    <property type="match status" value="1"/>
</dbReference>
<reference evidence="9" key="2">
    <citation type="submission" date="2020-09" db="EMBL/GenBank/DDBJ databases">
        <authorList>
            <person name="Sun Q."/>
            <person name="Kim S."/>
        </authorList>
    </citation>
    <scope>NUCLEOTIDE SEQUENCE</scope>
    <source>
        <strain evidence="9">KCTC 12870</strain>
    </source>
</reference>
<dbReference type="NCBIfam" id="TIGR03319">
    <property type="entry name" value="RNase_Y"/>
    <property type="match status" value="1"/>
</dbReference>
<evidence type="ECO:0000256" key="2">
    <source>
        <dbReference type="ARBA" id="ARBA00022759"/>
    </source>
</evidence>
<dbReference type="PANTHER" id="PTHR12826:SF15">
    <property type="entry name" value="RIBONUCLEASE Y"/>
    <property type="match status" value="1"/>
</dbReference>
<dbReference type="CDD" id="cd00077">
    <property type="entry name" value="HDc"/>
    <property type="match status" value="1"/>
</dbReference>
<sequence length="494" mass="56695">MSGALIAALFAQKLKQKTAQHAKQLEATERSADESTRLTKLELLEQQQERRKELEKEILEREEHLRQRENDQRDRDNNLNEKEARIITREEHQALSAKRLAEEMRRVKRYRDAYRHRLRKINNWTSQEAIEAWREELRTSEDELVKEIKREVLLESEQMYRHEAQRILIDTMQRITATPPNEISATLVQIPNEDMKGRLIGREGRNIRAIESATGVTLMIDETPGSMLVSSFDPVRREIARIALERLIKDGRIHPVSIEETVTQVRDELKDSVIELGERSLLKLRLHGVHPEIVSLLGKLHYRLSNNQNTLEHSIEVAYFCSLLASELGLDPDLAKRCGLFHDLGKAIDHDYEGSHASSAAMLLKRYGEDERVVNAVAASHDEVAPSSVYAGLLRVADSLSASRPGARANALEGYLQRVRSLEDLARDMDGVSEVYAVQAGKEIRIIVEPNRMDDQEARHLARTVRRRIEEELNYPGTIKVTVIREKRFVETAK</sequence>
<dbReference type="InterPro" id="IPR036612">
    <property type="entry name" value="KH_dom_type_1_sf"/>
</dbReference>
<dbReference type="GO" id="GO:0016787">
    <property type="term" value="F:hydrolase activity"/>
    <property type="evidence" value="ECO:0007669"/>
    <property type="project" value="UniProtKB-KW"/>
</dbReference>
<evidence type="ECO:0000259" key="8">
    <source>
        <dbReference type="PROSITE" id="PS51831"/>
    </source>
</evidence>
<organism evidence="9 10">
    <name type="scientific">Cerasicoccus arenae</name>
    <dbReference type="NCBI Taxonomy" id="424488"/>
    <lineage>
        <taxon>Bacteria</taxon>
        <taxon>Pseudomonadati</taxon>
        <taxon>Verrucomicrobiota</taxon>
        <taxon>Opitutia</taxon>
        <taxon>Puniceicoccales</taxon>
        <taxon>Cerasicoccaceae</taxon>
        <taxon>Cerasicoccus</taxon>
    </lineage>
</organism>
<dbReference type="InterPro" id="IPR006674">
    <property type="entry name" value="HD_domain"/>
</dbReference>
<dbReference type="InterPro" id="IPR004088">
    <property type="entry name" value="KH_dom_type_1"/>
</dbReference>
<dbReference type="SUPFAM" id="SSF54791">
    <property type="entry name" value="Eukaryotic type KH-domain (KH-domain type I)"/>
    <property type="match status" value="1"/>
</dbReference>
<dbReference type="SMART" id="SM00322">
    <property type="entry name" value="KH"/>
    <property type="match status" value="1"/>
</dbReference>
<dbReference type="HAMAP" id="MF_00335">
    <property type="entry name" value="RNase_Y"/>
    <property type="match status" value="1"/>
</dbReference>
<dbReference type="GO" id="GO:0004521">
    <property type="term" value="F:RNA endonuclease activity"/>
    <property type="evidence" value="ECO:0007669"/>
    <property type="project" value="UniProtKB-UniRule"/>
</dbReference>
<keyword evidence="7" id="KW-0175">Coiled coil</keyword>
<keyword evidence="3 5" id="KW-0378">Hydrolase</keyword>
<dbReference type="Pfam" id="PF01966">
    <property type="entry name" value="HD"/>
    <property type="match status" value="1"/>
</dbReference>
<evidence type="ECO:0000256" key="6">
    <source>
        <dbReference type="NCBIfam" id="TIGR03319"/>
    </source>
</evidence>
<dbReference type="GO" id="GO:0006402">
    <property type="term" value="P:mRNA catabolic process"/>
    <property type="evidence" value="ECO:0007669"/>
    <property type="project" value="UniProtKB-UniRule"/>
</dbReference>
<dbReference type="GO" id="GO:0005886">
    <property type="term" value="C:plasma membrane"/>
    <property type="evidence" value="ECO:0007669"/>
    <property type="project" value="UniProtKB-UniRule"/>
</dbReference>
<gene>
    <name evidence="5 9" type="primary">rny</name>
    <name evidence="9" type="ORF">GCM10007047_26890</name>
</gene>
<dbReference type="InterPro" id="IPR003607">
    <property type="entry name" value="HD/PDEase_dom"/>
</dbReference>
<evidence type="ECO:0000256" key="7">
    <source>
        <dbReference type="SAM" id="Coils"/>
    </source>
</evidence>
<comment type="caution">
    <text evidence="9">The sequence shown here is derived from an EMBL/GenBank/DDBJ whole genome shotgun (WGS) entry which is preliminary data.</text>
</comment>
<evidence type="ECO:0000313" key="9">
    <source>
        <dbReference type="EMBL" id="GHC08266.1"/>
    </source>
</evidence>